<evidence type="ECO:0000256" key="1">
    <source>
        <dbReference type="SAM" id="Coils"/>
    </source>
</evidence>
<dbReference type="RefSeq" id="WP_161990984.1">
    <property type="nucleotide sequence ID" value="NZ_CP117268.1"/>
</dbReference>
<keyword evidence="1" id="KW-0175">Coiled coil</keyword>
<evidence type="ECO:0000313" key="4">
    <source>
        <dbReference type="EMBL" id="WFS25966.1"/>
    </source>
</evidence>
<dbReference type="Pfam" id="PF13598">
    <property type="entry name" value="DUF4139"/>
    <property type="match status" value="1"/>
</dbReference>
<keyword evidence="5" id="KW-1185">Reference proteome</keyword>
<dbReference type="InterPro" id="IPR037291">
    <property type="entry name" value="DUF4139"/>
</dbReference>
<keyword evidence="2" id="KW-0732">Signal</keyword>
<feature type="chain" id="PRO_5045111835" evidence="2">
    <location>
        <begin position="23"/>
        <end position="647"/>
    </location>
</feature>
<gene>
    <name evidence="4" type="ORF">PR018_20845</name>
</gene>
<reference evidence="4 5" key="2">
    <citation type="journal article" date="2023" name="MicrobiologyOpen">
        <title>Genomics of the tumorigenes clade of the family Rhizobiaceae and description of Rhizobium rhododendri sp. nov.</title>
        <authorList>
            <person name="Kuzmanovic N."/>
            <person name="diCenzo G.C."/>
            <person name="Bunk B."/>
            <person name="Sproeer C."/>
            <person name="Fruehling A."/>
            <person name="Neumann-Schaal M."/>
            <person name="Overmann J."/>
            <person name="Smalla K."/>
        </authorList>
    </citation>
    <scope>NUCLEOTIDE SEQUENCE [LARGE SCALE GENOMIC DNA]</scope>
    <source>
        <strain evidence="5">rho-6.2</strain>
        <plasmid evidence="4 5">unnamed1</plasmid>
    </source>
</reference>
<feature type="signal peptide" evidence="2">
    <location>
        <begin position="1"/>
        <end position="22"/>
    </location>
</feature>
<evidence type="ECO:0000256" key="2">
    <source>
        <dbReference type="SAM" id="SignalP"/>
    </source>
</evidence>
<dbReference type="EMBL" id="CP117268">
    <property type="protein sequence ID" value="WFS25966.1"/>
    <property type="molecule type" value="Genomic_DNA"/>
</dbReference>
<organism evidence="4 5">
    <name type="scientific">Rhizobium rhododendri</name>
    <dbReference type="NCBI Taxonomy" id="2506430"/>
    <lineage>
        <taxon>Bacteria</taxon>
        <taxon>Pseudomonadati</taxon>
        <taxon>Pseudomonadota</taxon>
        <taxon>Alphaproteobacteria</taxon>
        <taxon>Hyphomicrobiales</taxon>
        <taxon>Rhizobiaceae</taxon>
        <taxon>Rhizobium/Agrobacterium group</taxon>
        <taxon>Rhizobium</taxon>
    </lineage>
</organism>
<dbReference type="Proteomes" id="UP000318939">
    <property type="component" value="Plasmid unnamed1"/>
</dbReference>
<name>A0ABY8IQG4_9HYPH</name>
<evidence type="ECO:0000259" key="3">
    <source>
        <dbReference type="Pfam" id="PF13598"/>
    </source>
</evidence>
<evidence type="ECO:0000313" key="5">
    <source>
        <dbReference type="Proteomes" id="UP000318939"/>
    </source>
</evidence>
<dbReference type="PANTHER" id="PTHR31005:SF8">
    <property type="entry name" value="DUF4139 DOMAIN-CONTAINING PROTEIN"/>
    <property type="match status" value="1"/>
</dbReference>
<sequence length="647" mass="69360">MSATRFLASYATLLLSASTAIAGVNGPIRSVTLSSGGLAEIVRSATIDDSAGLDIDVPIDQVDDILKSLVIRDDKGRVKSMSLTGPKPVDETFKTSPFKPSDLASLPSLLNSIKGSRIRVGDGQEGMVLGVTDIPGNAQSSLSWQLSLLRDDGTMSMVAIPGTAISIVDPTLKTKLKRAMQIIGKANLDVARNIHIELDRQDSRNVDVSYVVPAPIWKTSYRLVTGVDGSVRLQAWAVFENASGEDWSDVGITLSSGQPVTLRQRLYDHFWRQRLEVPMDTSELGVNQPPPGALLAKRSMPPLAIAPPPPAPIAATSRSNDGSMAHAADPGLTVEGNVTSTFVLSGRYNIKNGDTIAVPILDHDAKAEMVSLFRPESGSEHPTAASLVDNDSGVSLPPGIITVYDGKQGFVGDAQIPALPNGQKQAVSFALDQKVSITTEPKSKTTITRIRVVNGLIYTSSVTSQEIIYKIRGASDAPRTILIEQDKQPGWSFKADGMIEGTVTKDRMKIELRTGEVKAAKASLSIVNEESTALADAEPDALMQWQDAAADPAMRAKLAELSTAKAEQDGANRKLSALDEEFARVEADQQRARSNLQSVGSGDTKSRFEKLLNSTENKLENIEKLRGEQREIISVASEKVSAAIRSF</sequence>
<reference evidence="4 5" key="1">
    <citation type="journal article" date="2019" name="Phytopathology">
        <title>A Novel Group of Rhizobium tumorigenes-Like Agrobacteria Associated with Crown Gall Disease of Rhododendron and Blueberry.</title>
        <authorList>
            <person name="Kuzmanovic N."/>
            <person name="Behrens P."/>
            <person name="Idczak E."/>
            <person name="Wagner S."/>
            <person name="Gotz M."/>
            <person name="Sproer C."/>
            <person name="Bunk B."/>
            <person name="Overmann J."/>
            <person name="Smalla K."/>
        </authorList>
    </citation>
    <scope>NUCLEOTIDE SEQUENCE [LARGE SCALE GENOMIC DNA]</scope>
    <source>
        <strain evidence="5">rho-6.2</strain>
    </source>
</reference>
<keyword evidence="4" id="KW-0614">Plasmid</keyword>
<dbReference type="PANTHER" id="PTHR31005">
    <property type="entry name" value="DUF4139 DOMAIN-CONTAINING PROTEIN"/>
    <property type="match status" value="1"/>
</dbReference>
<proteinExistence type="predicted"/>
<accession>A0ABY8IQG4</accession>
<feature type="coiled-coil region" evidence="1">
    <location>
        <begin position="561"/>
        <end position="632"/>
    </location>
</feature>
<feature type="domain" description="DUF4139" evidence="3">
    <location>
        <begin position="206"/>
        <end position="480"/>
    </location>
</feature>
<dbReference type="InterPro" id="IPR011935">
    <property type="entry name" value="CHP02231"/>
</dbReference>
<protein>
    <submittedName>
        <fullName evidence="4">DUF4139 domain-containing protein</fullName>
    </submittedName>
</protein>
<geneLocation type="plasmid" evidence="4 5">
    <name>unnamed1</name>
</geneLocation>